<evidence type="ECO:0000256" key="1">
    <source>
        <dbReference type="SAM" id="MobiDB-lite"/>
    </source>
</evidence>
<accession>A0AAV4NV90</accession>
<dbReference type="Proteomes" id="UP001054945">
    <property type="component" value="Unassembled WGS sequence"/>
</dbReference>
<feature type="region of interest" description="Disordered" evidence="1">
    <location>
        <begin position="1"/>
        <end position="26"/>
    </location>
</feature>
<sequence length="80" mass="9326">MCDDVIPGDPMVRRSGAIDNDTEGKKKKRRKVFLVERWRRLKGYVPRNVTTAWQDARATCTRPCSPHHLGAGRKYRQEEE</sequence>
<comment type="caution">
    <text evidence="2">The sequence shown here is derived from an EMBL/GenBank/DDBJ whole genome shotgun (WGS) entry which is preliminary data.</text>
</comment>
<keyword evidence="3" id="KW-1185">Reference proteome</keyword>
<protein>
    <submittedName>
        <fullName evidence="2">Uncharacterized protein</fullName>
    </submittedName>
</protein>
<reference evidence="2 3" key="1">
    <citation type="submission" date="2021-06" db="EMBL/GenBank/DDBJ databases">
        <title>Caerostris extrusa draft genome.</title>
        <authorList>
            <person name="Kono N."/>
            <person name="Arakawa K."/>
        </authorList>
    </citation>
    <scope>NUCLEOTIDE SEQUENCE [LARGE SCALE GENOMIC DNA]</scope>
</reference>
<evidence type="ECO:0000313" key="3">
    <source>
        <dbReference type="Proteomes" id="UP001054945"/>
    </source>
</evidence>
<dbReference type="AlphaFoldDB" id="A0AAV4NV90"/>
<dbReference type="EMBL" id="BPLR01021354">
    <property type="protein sequence ID" value="GIX88704.1"/>
    <property type="molecule type" value="Genomic_DNA"/>
</dbReference>
<name>A0AAV4NV90_CAEEX</name>
<evidence type="ECO:0000313" key="2">
    <source>
        <dbReference type="EMBL" id="GIX88704.1"/>
    </source>
</evidence>
<organism evidence="2 3">
    <name type="scientific">Caerostris extrusa</name>
    <name type="common">Bark spider</name>
    <name type="synonym">Caerostris bankana</name>
    <dbReference type="NCBI Taxonomy" id="172846"/>
    <lineage>
        <taxon>Eukaryota</taxon>
        <taxon>Metazoa</taxon>
        <taxon>Ecdysozoa</taxon>
        <taxon>Arthropoda</taxon>
        <taxon>Chelicerata</taxon>
        <taxon>Arachnida</taxon>
        <taxon>Araneae</taxon>
        <taxon>Araneomorphae</taxon>
        <taxon>Entelegynae</taxon>
        <taxon>Araneoidea</taxon>
        <taxon>Araneidae</taxon>
        <taxon>Caerostris</taxon>
    </lineage>
</organism>
<gene>
    <name evidence="2" type="ORF">CEXT_23901</name>
</gene>
<proteinExistence type="predicted"/>